<keyword evidence="2" id="KW-0482">Metalloprotease</keyword>
<dbReference type="GO" id="GO:0008237">
    <property type="term" value="F:metallopeptidase activity"/>
    <property type="evidence" value="ECO:0007669"/>
    <property type="project" value="UniProtKB-KW"/>
</dbReference>
<organism evidence="2 3">
    <name type="scientific">Rasiella rasia</name>
    <dbReference type="NCBI Taxonomy" id="2744027"/>
    <lineage>
        <taxon>Bacteria</taxon>
        <taxon>Pseudomonadati</taxon>
        <taxon>Bacteroidota</taxon>
        <taxon>Flavobacteriia</taxon>
        <taxon>Flavobacteriales</taxon>
        <taxon>Flavobacteriaceae</taxon>
        <taxon>Rasiella</taxon>
    </lineage>
</organism>
<accession>A0A6G6GKE8</accession>
<dbReference type="RefSeq" id="WP_164679096.1">
    <property type="nucleotide sequence ID" value="NZ_CP049057.1"/>
</dbReference>
<feature type="signal peptide" evidence="1">
    <location>
        <begin position="1"/>
        <end position="20"/>
    </location>
</feature>
<keyword evidence="2" id="KW-0645">Protease</keyword>
<dbReference type="PROSITE" id="PS51257">
    <property type="entry name" value="PROKAR_LIPOPROTEIN"/>
    <property type="match status" value="1"/>
</dbReference>
<name>A0A6G6GKE8_9FLAO</name>
<evidence type="ECO:0000313" key="2">
    <source>
        <dbReference type="EMBL" id="QIE59066.1"/>
    </source>
</evidence>
<evidence type="ECO:0000256" key="1">
    <source>
        <dbReference type="SAM" id="SignalP"/>
    </source>
</evidence>
<dbReference type="SUPFAM" id="SSF55486">
    <property type="entry name" value="Metalloproteases ('zincins'), catalytic domain"/>
    <property type="match status" value="1"/>
</dbReference>
<dbReference type="EMBL" id="CP049057">
    <property type="protein sequence ID" value="QIE59066.1"/>
    <property type="molecule type" value="Genomic_DNA"/>
</dbReference>
<dbReference type="AlphaFoldDB" id="A0A6G6GKE8"/>
<feature type="chain" id="PRO_5026007647" evidence="1">
    <location>
        <begin position="21"/>
        <end position="253"/>
    </location>
</feature>
<gene>
    <name evidence="2" type="ORF">G5B37_05675</name>
</gene>
<dbReference type="InterPro" id="IPR024079">
    <property type="entry name" value="MetalloPept_cat_dom_sf"/>
</dbReference>
<protein>
    <submittedName>
        <fullName evidence="2">Membrane metalloprotease</fullName>
    </submittedName>
</protein>
<dbReference type="Gene3D" id="3.40.390.10">
    <property type="entry name" value="Collagenase (Catalytic Domain)"/>
    <property type="match status" value="1"/>
</dbReference>
<dbReference type="KEGG" id="mgel:G5B37_05675"/>
<dbReference type="GO" id="GO:0006508">
    <property type="term" value="P:proteolysis"/>
    <property type="evidence" value="ECO:0007669"/>
    <property type="project" value="UniProtKB-KW"/>
</dbReference>
<keyword evidence="2" id="KW-0378">Hydrolase</keyword>
<evidence type="ECO:0000313" key="3">
    <source>
        <dbReference type="Proteomes" id="UP000505306"/>
    </source>
</evidence>
<keyword evidence="3" id="KW-1185">Reference proteome</keyword>
<keyword evidence="1" id="KW-0732">Signal</keyword>
<sequence>MKTYFSKLLLLLAFSVILTACKKDDDASENDDRSENLLGLGQSAEDLLSDDIYKTLVVEIVYSNGFRPEQETIDNLRTFLNQRVNKPGGVQIVETVISPPEGAPYTTQEIRDIESTHRTRYTNGDEIAVYVFFANGNASGDTASSVTLGTAYRNTSVVIYQETLQSLQVDRFLVEATTLRHEFGHLFGLINILDDDIHPTNHEDPDSNKHCVVEDCLMYFASTIPSTLPNPTAADIPTLDPLCIADLQAKGGK</sequence>
<reference evidence="2 3" key="1">
    <citation type="submission" date="2020-02" db="EMBL/GenBank/DDBJ databases">
        <title>Complete genome sequence of Flavobacteriaceae bacterium.</title>
        <authorList>
            <person name="Kim S.-J."/>
            <person name="Kim Y.-S."/>
            <person name="Kim K.-H."/>
        </authorList>
    </citation>
    <scope>NUCLEOTIDE SEQUENCE [LARGE SCALE GENOMIC DNA]</scope>
    <source>
        <strain evidence="2 3">RR4-40</strain>
    </source>
</reference>
<proteinExistence type="predicted"/>
<dbReference type="Proteomes" id="UP000505306">
    <property type="component" value="Chromosome"/>
</dbReference>